<dbReference type="Proteomes" id="UP001220022">
    <property type="component" value="Unassembled WGS sequence"/>
</dbReference>
<dbReference type="EMBL" id="JARHTQ010000004">
    <property type="protein sequence ID" value="MDF2255798.1"/>
    <property type="molecule type" value="Genomic_DNA"/>
</dbReference>
<proteinExistence type="predicted"/>
<comment type="caution">
    <text evidence="3">The sequence shown here is derived from an EMBL/GenBank/DDBJ whole genome shotgun (WGS) entry which is preliminary data.</text>
</comment>
<evidence type="ECO:0000256" key="1">
    <source>
        <dbReference type="SAM" id="MobiDB-lite"/>
    </source>
</evidence>
<feature type="signal peptide" evidence="2">
    <location>
        <begin position="1"/>
        <end position="25"/>
    </location>
</feature>
<feature type="compositionally biased region" description="Low complexity" evidence="1">
    <location>
        <begin position="31"/>
        <end position="49"/>
    </location>
</feature>
<feature type="region of interest" description="Disordered" evidence="1">
    <location>
        <begin position="31"/>
        <end position="62"/>
    </location>
</feature>
<dbReference type="RefSeq" id="WP_275810909.1">
    <property type="nucleotide sequence ID" value="NZ_BAAANM010000019.1"/>
</dbReference>
<accession>A0ABT5YWE7</accession>
<reference evidence="3 4" key="1">
    <citation type="submission" date="2023-03" db="EMBL/GenBank/DDBJ databases">
        <title>Draft genome sequence of type strain Streptomyces ferralitis JCM 14344.</title>
        <authorList>
            <person name="Klaysubun C."/>
            <person name="Duangmal K."/>
        </authorList>
    </citation>
    <scope>NUCLEOTIDE SEQUENCE [LARGE SCALE GENOMIC DNA]</scope>
    <source>
        <strain evidence="3 4">JCM 14344</strain>
    </source>
</reference>
<feature type="chain" id="PRO_5045682885" evidence="2">
    <location>
        <begin position="26"/>
        <end position="153"/>
    </location>
</feature>
<gene>
    <name evidence="3" type="ORF">P2L57_08685</name>
</gene>
<name>A0ABT5YWE7_9ACTN</name>
<keyword evidence="2" id="KW-0732">Signal</keyword>
<evidence type="ECO:0000256" key="2">
    <source>
        <dbReference type="SAM" id="SignalP"/>
    </source>
</evidence>
<evidence type="ECO:0000313" key="3">
    <source>
        <dbReference type="EMBL" id="MDF2255798.1"/>
    </source>
</evidence>
<keyword evidence="4" id="KW-1185">Reference proteome</keyword>
<protein>
    <submittedName>
        <fullName evidence="3">Uncharacterized protein</fullName>
    </submittedName>
</protein>
<organism evidence="3 4">
    <name type="scientific">Streptantibioticus ferralitis</name>
    <dbReference type="NCBI Taxonomy" id="236510"/>
    <lineage>
        <taxon>Bacteria</taxon>
        <taxon>Bacillati</taxon>
        <taxon>Actinomycetota</taxon>
        <taxon>Actinomycetes</taxon>
        <taxon>Kitasatosporales</taxon>
        <taxon>Streptomycetaceae</taxon>
        <taxon>Streptantibioticus</taxon>
    </lineage>
</organism>
<sequence length="153" mass="16199">MQRRKATVTATVAGLVLTGSLAAMAVPAYADGSSPAPSASASAAPQAHPKGPKTDGARALCRRVPKLDRRIAREIKRLEAGAGTRGSIAFLEQRIDNAKKENHATIAKFLGDRLSARQALLVNLKQRQSDLKDVASWCKANDNGKPTKTSNNA</sequence>
<evidence type="ECO:0000313" key="4">
    <source>
        <dbReference type="Proteomes" id="UP001220022"/>
    </source>
</evidence>